<protein>
    <submittedName>
        <fullName evidence="2">Uncharacterized protein</fullName>
    </submittedName>
</protein>
<evidence type="ECO:0000313" key="2">
    <source>
        <dbReference type="EMBL" id="KAB8338756.1"/>
    </source>
</evidence>
<dbReference type="AlphaFoldDB" id="A0A5N6KQ22"/>
<dbReference type="EMBL" id="VIBQ01000010">
    <property type="protein sequence ID" value="KAB8338756.1"/>
    <property type="molecule type" value="Genomic_DNA"/>
</dbReference>
<feature type="region of interest" description="Disordered" evidence="1">
    <location>
        <begin position="60"/>
        <end position="111"/>
    </location>
</feature>
<organism evidence="2 3">
    <name type="scientific">Carpinus fangiana</name>
    <dbReference type="NCBI Taxonomy" id="176857"/>
    <lineage>
        <taxon>Eukaryota</taxon>
        <taxon>Viridiplantae</taxon>
        <taxon>Streptophyta</taxon>
        <taxon>Embryophyta</taxon>
        <taxon>Tracheophyta</taxon>
        <taxon>Spermatophyta</taxon>
        <taxon>Magnoliopsida</taxon>
        <taxon>eudicotyledons</taxon>
        <taxon>Gunneridae</taxon>
        <taxon>Pentapetalae</taxon>
        <taxon>rosids</taxon>
        <taxon>fabids</taxon>
        <taxon>Fagales</taxon>
        <taxon>Betulaceae</taxon>
        <taxon>Carpinus</taxon>
    </lineage>
</organism>
<dbReference type="Proteomes" id="UP000327013">
    <property type="component" value="Unassembled WGS sequence"/>
</dbReference>
<gene>
    <name evidence="2" type="ORF">FH972_021701</name>
</gene>
<evidence type="ECO:0000256" key="1">
    <source>
        <dbReference type="SAM" id="MobiDB-lite"/>
    </source>
</evidence>
<keyword evidence="3" id="KW-1185">Reference proteome</keyword>
<evidence type="ECO:0000313" key="3">
    <source>
        <dbReference type="Proteomes" id="UP000327013"/>
    </source>
</evidence>
<name>A0A5N6KQ22_9ROSI</name>
<comment type="caution">
    <text evidence="2">The sequence shown here is derived from an EMBL/GenBank/DDBJ whole genome shotgun (WGS) entry which is preliminary data.</text>
</comment>
<feature type="region of interest" description="Disordered" evidence="1">
    <location>
        <begin position="1"/>
        <end position="30"/>
    </location>
</feature>
<reference evidence="2 3" key="1">
    <citation type="submission" date="2019-06" db="EMBL/GenBank/DDBJ databases">
        <title>A chromosomal-level reference genome of Carpinus fangiana (Coryloideae, Betulaceae).</title>
        <authorList>
            <person name="Yang X."/>
            <person name="Wang Z."/>
            <person name="Zhang L."/>
            <person name="Hao G."/>
            <person name="Liu J."/>
            <person name="Yang Y."/>
        </authorList>
    </citation>
    <scope>NUCLEOTIDE SEQUENCE [LARGE SCALE GENOMIC DNA]</scope>
    <source>
        <strain evidence="2">Cfa_2016G</strain>
        <tissue evidence="2">Leaf</tissue>
    </source>
</reference>
<proteinExistence type="predicted"/>
<sequence length="131" mass="14085">MHATYARACRSLGSRHPGSRHPGSAHALRECEPDTPQQMMLQDRRVSSLAEVEPLYAKAATAERRASSGLAPCSHTKAQRPRPEDAAKTQQRQTNLTNSALPAPLHRTHPAAHLQDHVAAAGSTKAIGKTS</sequence>
<accession>A0A5N6KQ22</accession>
<feature type="compositionally biased region" description="Polar residues" evidence="1">
    <location>
        <begin position="88"/>
        <end position="100"/>
    </location>
</feature>